<evidence type="ECO:0000256" key="4">
    <source>
        <dbReference type="ARBA" id="ARBA00022840"/>
    </source>
</evidence>
<sequence length="441" mass="49877">MIEPVITVRGLAKKYYLGGENYNIARETLSHLLLWPYRQLRGIPDDIWDKDKKVIWALKDINFDIYQGDRVGIIGKNGAGKSTLLKILSRLVYPTEGEARIRGRVTSLLEVGTGFNHNLSGRENIYLNASLHGLHKEEINEIFEDIVEFSEVKKFLDTPVKHYSSGMKMRLAFAVAAHLDPDILLLDEVLAVGDMSFQQKCLQRVEGLTSEGRTVMFVSHSMDAITRFCDRCLWLEQGKLIEDGKTEDVIASYVEKVMGVKSAQQWVETKEVANPEQENHAPVTNKNELVKLVSVRVINSQGKTVTTVPVHETIGIEIVYDILDNSKNIQPALHFKTVKDIFAFVVAYTDPDYIQGVPQCGRYLATVWLPPNLLNIGLMHVNLVMVTPDPLEEYVFVERAVSFNVHETDGVQNTARGLYARDFPGFVRPLLTWKTEYQGEV</sequence>
<accession>A0A941GV65</accession>
<dbReference type="GO" id="GO:0016887">
    <property type="term" value="F:ATP hydrolysis activity"/>
    <property type="evidence" value="ECO:0007669"/>
    <property type="project" value="InterPro"/>
</dbReference>
<dbReference type="InterPro" id="IPR017871">
    <property type="entry name" value="ABC_transporter-like_CS"/>
</dbReference>
<reference evidence="6" key="1">
    <citation type="submission" date="2021-02" db="EMBL/GenBank/DDBJ databases">
        <title>Metagenome analyses of Stigonema ocellatum DSM 106950, Chlorogloea purpurea SAG 13.99 and Gomphosphaeria aponina DSM 107014.</title>
        <authorList>
            <person name="Marter P."/>
            <person name="Huang S."/>
        </authorList>
    </citation>
    <scope>NUCLEOTIDE SEQUENCE</scope>
    <source>
        <strain evidence="6">JP213</strain>
    </source>
</reference>
<dbReference type="Proteomes" id="UP000767446">
    <property type="component" value="Unassembled WGS sequence"/>
</dbReference>
<dbReference type="InterPro" id="IPR003439">
    <property type="entry name" value="ABC_transporter-like_ATP-bd"/>
</dbReference>
<protein>
    <submittedName>
        <fullName evidence="6">ATP-binding cassette domain-containing protein</fullName>
    </submittedName>
</protein>
<comment type="similarity">
    <text evidence="1">Belongs to the ABC transporter superfamily.</text>
</comment>
<feature type="domain" description="ABC transporter" evidence="5">
    <location>
        <begin position="42"/>
        <end position="262"/>
    </location>
</feature>
<gene>
    <name evidence="6" type="ORF">DSM107014_01755</name>
</gene>
<dbReference type="PROSITE" id="PS00211">
    <property type="entry name" value="ABC_TRANSPORTER_1"/>
    <property type="match status" value="1"/>
</dbReference>
<proteinExistence type="inferred from homology"/>
<dbReference type="PANTHER" id="PTHR46743">
    <property type="entry name" value="TEICHOIC ACIDS EXPORT ATP-BINDING PROTEIN TAGH"/>
    <property type="match status" value="1"/>
</dbReference>
<dbReference type="GO" id="GO:0016020">
    <property type="term" value="C:membrane"/>
    <property type="evidence" value="ECO:0007669"/>
    <property type="project" value="InterPro"/>
</dbReference>
<dbReference type="AlphaFoldDB" id="A0A941GV65"/>
<evidence type="ECO:0000259" key="5">
    <source>
        <dbReference type="PROSITE" id="PS50893"/>
    </source>
</evidence>
<keyword evidence="3" id="KW-0547">Nucleotide-binding</keyword>
<dbReference type="GO" id="GO:0140359">
    <property type="term" value="F:ABC-type transporter activity"/>
    <property type="evidence" value="ECO:0007669"/>
    <property type="project" value="InterPro"/>
</dbReference>
<organism evidence="6 7">
    <name type="scientific">Gomphosphaeria aponina SAG 52.96 = DSM 107014</name>
    <dbReference type="NCBI Taxonomy" id="1521640"/>
    <lineage>
        <taxon>Bacteria</taxon>
        <taxon>Bacillati</taxon>
        <taxon>Cyanobacteriota</taxon>
        <taxon>Cyanophyceae</taxon>
        <taxon>Oscillatoriophycideae</taxon>
        <taxon>Chroococcales</taxon>
        <taxon>Gomphosphaeriaceae</taxon>
        <taxon>Gomphosphaeria</taxon>
    </lineage>
</organism>
<dbReference type="PROSITE" id="PS50893">
    <property type="entry name" value="ABC_TRANSPORTER_2"/>
    <property type="match status" value="1"/>
</dbReference>
<dbReference type="PANTHER" id="PTHR46743:SF2">
    <property type="entry name" value="TEICHOIC ACIDS EXPORT ATP-BINDING PROTEIN TAGH"/>
    <property type="match status" value="1"/>
</dbReference>
<evidence type="ECO:0000256" key="3">
    <source>
        <dbReference type="ARBA" id="ARBA00022741"/>
    </source>
</evidence>
<keyword evidence="2" id="KW-0813">Transport</keyword>
<dbReference type="EMBL" id="JADQBC010000007">
    <property type="protein sequence ID" value="MBR8826626.1"/>
    <property type="molecule type" value="Genomic_DNA"/>
</dbReference>
<evidence type="ECO:0000313" key="6">
    <source>
        <dbReference type="EMBL" id="MBR8826626.1"/>
    </source>
</evidence>
<dbReference type="InterPro" id="IPR003593">
    <property type="entry name" value="AAA+_ATPase"/>
</dbReference>
<evidence type="ECO:0000256" key="1">
    <source>
        <dbReference type="ARBA" id="ARBA00005417"/>
    </source>
</evidence>
<dbReference type="InterPro" id="IPR015860">
    <property type="entry name" value="ABC_transpr_TagH-like"/>
</dbReference>
<dbReference type="CDD" id="cd03220">
    <property type="entry name" value="ABC_KpsT_Wzt"/>
    <property type="match status" value="1"/>
</dbReference>
<dbReference type="Gene3D" id="3.40.50.300">
    <property type="entry name" value="P-loop containing nucleotide triphosphate hydrolases"/>
    <property type="match status" value="1"/>
</dbReference>
<dbReference type="GO" id="GO:0005524">
    <property type="term" value="F:ATP binding"/>
    <property type="evidence" value="ECO:0007669"/>
    <property type="project" value="UniProtKB-KW"/>
</dbReference>
<name>A0A941GV65_9CHRO</name>
<evidence type="ECO:0000256" key="2">
    <source>
        <dbReference type="ARBA" id="ARBA00022448"/>
    </source>
</evidence>
<comment type="caution">
    <text evidence="6">The sequence shown here is derived from an EMBL/GenBank/DDBJ whole genome shotgun (WGS) entry which is preliminary data.</text>
</comment>
<dbReference type="SUPFAM" id="SSF52540">
    <property type="entry name" value="P-loop containing nucleoside triphosphate hydrolases"/>
    <property type="match status" value="1"/>
</dbReference>
<keyword evidence="4 6" id="KW-0067">ATP-binding</keyword>
<evidence type="ECO:0000313" key="7">
    <source>
        <dbReference type="Proteomes" id="UP000767446"/>
    </source>
</evidence>
<dbReference type="Pfam" id="PF00005">
    <property type="entry name" value="ABC_tran"/>
    <property type="match status" value="1"/>
</dbReference>
<dbReference type="SMART" id="SM00382">
    <property type="entry name" value="AAA"/>
    <property type="match status" value="1"/>
</dbReference>
<dbReference type="InterPro" id="IPR050683">
    <property type="entry name" value="Bact_Polysacc_Export_ATP-bd"/>
</dbReference>
<dbReference type="InterPro" id="IPR027417">
    <property type="entry name" value="P-loop_NTPase"/>
</dbReference>